<keyword evidence="2" id="KW-0121">Carboxypeptidase</keyword>
<dbReference type="InterPro" id="IPR027478">
    <property type="entry name" value="LdcA_N"/>
</dbReference>
<gene>
    <name evidence="2" type="ORF">C8P63_12250</name>
</gene>
<organism evidence="2 3">
    <name type="scientific">Melghirimyces profundicolus</name>
    <dbReference type="NCBI Taxonomy" id="1242148"/>
    <lineage>
        <taxon>Bacteria</taxon>
        <taxon>Bacillati</taxon>
        <taxon>Bacillota</taxon>
        <taxon>Bacilli</taxon>
        <taxon>Bacillales</taxon>
        <taxon>Thermoactinomycetaceae</taxon>
        <taxon>Melghirimyces</taxon>
    </lineage>
</organism>
<dbReference type="SUPFAM" id="SSF52317">
    <property type="entry name" value="Class I glutamine amidotransferase-like"/>
    <property type="match status" value="1"/>
</dbReference>
<dbReference type="InterPro" id="IPR003507">
    <property type="entry name" value="S66_fam"/>
</dbReference>
<dbReference type="PANTHER" id="PTHR30237">
    <property type="entry name" value="MURAMOYLTETRAPEPTIDE CARBOXYPEPTIDASE"/>
    <property type="match status" value="1"/>
</dbReference>
<dbReference type="EMBL" id="QBKR01000022">
    <property type="protein sequence ID" value="PTX55090.1"/>
    <property type="molecule type" value="Genomic_DNA"/>
</dbReference>
<keyword evidence="2" id="KW-0378">Hydrolase</keyword>
<feature type="domain" description="LD-carboxypeptidase N-terminal" evidence="1">
    <location>
        <begin position="17"/>
        <end position="104"/>
    </location>
</feature>
<dbReference type="Pfam" id="PF02016">
    <property type="entry name" value="Peptidase_S66"/>
    <property type="match status" value="1"/>
</dbReference>
<proteinExistence type="predicted"/>
<evidence type="ECO:0000313" key="2">
    <source>
        <dbReference type="EMBL" id="PTX55090.1"/>
    </source>
</evidence>
<comment type="caution">
    <text evidence="2">The sequence shown here is derived from an EMBL/GenBank/DDBJ whole genome shotgun (WGS) entry which is preliminary data.</text>
</comment>
<dbReference type="InterPro" id="IPR029062">
    <property type="entry name" value="Class_I_gatase-like"/>
</dbReference>
<dbReference type="Proteomes" id="UP000244240">
    <property type="component" value="Unassembled WGS sequence"/>
</dbReference>
<reference evidence="2 3" key="1">
    <citation type="submission" date="2018-04" db="EMBL/GenBank/DDBJ databases">
        <title>Genomic Encyclopedia of Archaeal and Bacterial Type Strains, Phase II (KMG-II): from individual species to whole genera.</title>
        <authorList>
            <person name="Goeker M."/>
        </authorList>
    </citation>
    <scope>NUCLEOTIDE SEQUENCE [LARGE SCALE GENOMIC DNA]</scope>
    <source>
        <strain evidence="2 3">DSM 45787</strain>
    </source>
</reference>
<name>A0A2T6BGA8_9BACL</name>
<dbReference type="InterPro" id="IPR040449">
    <property type="entry name" value="Peptidase_S66_N"/>
</dbReference>
<sequence length="121" mass="13420">MHSFIRYPKPLRTGDKIAVTAPSSGVEESLHVLLREAKDRVTQAGFTVIEGSTIWNQCKGASAPKEERAKELMGFLSDPSINTIIPPWGGEFLIDLLPLIDGKRYGPFHQNGSWDIRTSAR</sequence>
<accession>A0A2T6BGA8</accession>
<dbReference type="GO" id="GO:0004180">
    <property type="term" value="F:carboxypeptidase activity"/>
    <property type="evidence" value="ECO:0007669"/>
    <property type="project" value="UniProtKB-KW"/>
</dbReference>
<dbReference type="AlphaFoldDB" id="A0A2T6BGA8"/>
<evidence type="ECO:0000259" key="1">
    <source>
        <dbReference type="Pfam" id="PF02016"/>
    </source>
</evidence>
<dbReference type="Gene3D" id="3.40.50.10740">
    <property type="entry name" value="Class I glutamine amidotransferase-like"/>
    <property type="match status" value="1"/>
</dbReference>
<protein>
    <submittedName>
        <fullName evidence="2">LD-carboxypeptidase</fullName>
    </submittedName>
</protein>
<dbReference type="RefSeq" id="WP_425437315.1">
    <property type="nucleotide sequence ID" value="NZ_QBKR01000022.1"/>
</dbReference>
<evidence type="ECO:0000313" key="3">
    <source>
        <dbReference type="Proteomes" id="UP000244240"/>
    </source>
</evidence>
<keyword evidence="3" id="KW-1185">Reference proteome</keyword>
<keyword evidence="2" id="KW-0645">Protease</keyword>